<dbReference type="PROSITE" id="PS51833">
    <property type="entry name" value="HDOD"/>
    <property type="match status" value="1"/>
</dbReference>
<dbReference type="PANTHER" id="PTHR33525:SF3">
    <property type="entry name" value="RIBONUCLEASE Y"/>
    <property type="match status" value="1"/>
</dbReference>
<dbReference type="OrthoDB" id="9797768at2"/>
<dbReference type="PANTHER" id="PTHR33525">
    <property type="match status" value="1"/>
</dbReference>
<sequence length="360" mass="38908">MPRKPCAWPRASKASLPSRAPSRSSKPSSCTTQAGPANPGRLAQNSGPVRCDDAIVLHCRTVRGFVAAIHGARPCPRYNFPVNRLEAFGYIAAQAARGEITLPTSVNAALRLQLALDNPDCHIEDAIKLVLGEPQLAARTVALANSAAFNRNGDAPITNVRAAVMRVGYRSLQTLVASLVVRQFGMRIVDPVLRAKAEQLWEHTAHVAALAQVLARRVTFVNPDTAMFAAIVHEVGGFYLLSRADEFPGLLDDDPEKWAELCEEVVSREVLKKLAIPETVTQAILALRDGWLTMPPGTLLDTLLLANQFAPVRSPLGVPEEPLPEHADSVLDFVIDNDTLQSILDESADEVKSMSAALLV</sequence>
<dbReference type="Pfam" id="PF08668">
    <property type="entry name" value="HDOD"/>
    <property type="match status" value="1"/>
</dbReference>
<dbReference type="SUPFAM" id="SSF109604">
    <property type="entry name" value="HD-domain/PDEase-like"/>
    <property type="match status" value="1"/>
</dbReference>
<dbReference type="EMBL" id="CP024608">
    <property type="protein sequence ID" value="ATQ75515.1"/>
    <property type="molecule type" value="Genomic_DNA"/>
</dbReference>
<evidence type="ECO:0000313" key="3">
    <source>
        <dbReference type="EMBL" id="ATQ75515.1"/>
    </source>
</evidence>
<keyword evidence="3" id="KW-0808">Transferase</keyword>
<dbReference type="GO" id="GO:0016301">
    <property type="term" value="F:kinase activity"/>
    <property type="evidence" value="ECO:0007669"/>
    <property type="project" value="UniProtKB-KW"/>
</dbReference>
<protein>
    <submittedName>
        <fullName evidence="3">Histidine kinase</fullName>
    </submittedName>
</protein>
<gene>
    <name evidence="3" type="ORF">CR152_14035</name>
</gene>
<feature type="domain" description="HDOD" evidence="2">
    <location>
        <begin position="102"/>
        <end position="290"/>
    </location>
</feature>
<organism evidence="3 4">
    <name type="scientific">Massilia violaceinigra</name>
    <dbReference type="NCBI Taxonomy" id="2045208"/>
    <lineage>
        <taxon>Bacteria</taxon>
        <taxon>Pseudomonadati</taxon>
        <taxon>Pseudomonadota</taxon>
        <taxon>Betaproteobacteria</taxon>
        <taxon>Burkholderiales</taxon>
        <taxon>Oxalobacteraceae</taxon>
        <taxon>Telluria group</taxon>
        <taxon>Massilia</taxon>
    </lineage>
</organism>
<feature type="region of interest" description="Disordered" evidence="1">
    <location>
        <begin position="1"/>
        <end position="44"/>
    </location>
</feature>
<keyword evidence="3" id="KW-0418">Kinase</keyword>
<dbReference type="InterPro" id="IPR052340">
    <property type="entry name" value="RNase_Y/CdgJ"/>
</dbReference>
<dbReference type="AlphaFoldDB" id="A0A2D2DKN5"/>
<proteinExistence type="predicted"/>
<dbReference type="Gene3D" id="1.10.3210.10">
    <property type="entry name" value="Hypothetical protein af1432"/>
    <property type="match status" value="1"/>
</dbReference>
<accession>A0A2D2DKN5</accession>
<dbReference type="KEGG" id="mass:CR152_14035"/>
<name>A0A2D2DKN5_9BURK</name>
<evidence type="ECO:0000313" key="4">
    <source>
        <dbReference type="Proteomes" id="UP000229897"/>
    </source>
</evidence>
<dbReference type="InterPro" id="IPR013976">
    <property type="entry name" value="HDOD"/>
</dbReference>
<reference evidence="3" key="1">
    <citation type="submission" date="2017-10" db="EMBL/GenBank/DDBJ databases">
        <title>Massilia psychrophilum sp. nov., a novel purple-pigmented bacterium isolated from Tianshan glacier, Xinjiang Municipality, China.</title>
        <authorList>
            <person name="Wang H."/>
        </authorList>
    </citation>
    <scope>NUCLEOTIDE SEQUENCE [LARGE SCALE GENOMIC DNA]</scope>
    <source>
        <strain evidence="3">B2</strain>
    </source>
</reference>
<dbReference type="Proteomes" id="UP000229897">
    <property type="component" value="Chromosome"/>
</dbReference>
<keyword evidence="4" id="KW-1185">Reference proteome</keyword>
<evidence type="ECO:0000259" key="2">
    <source>
        <dbReference type="PROSITE" id="PS51833"/>
    </source>
</evidence>
<feature type="compositionally biased region" description="Low complexity" evidence="1">
    <location>
        <begin position="9"/>
        <end position="29"/>
    </location>
</feature>
<evidence type="ECO:0000256" key="1">
    <source>
        <dbReference type="SAM" id="MobiDB-lite"/>
    </source>
</evidence>